<evidence type="ECO:0000313" key="2">
    <source>
        <dbReference type="Proteomes" id="UP001327957"/>
    </source>
</evidence>
<reference evidence="1 2" key="1">
    <citation type="submission" date="2023-04" db="EMBL/GenBank/DDBJ databases">
        <title>Colletotrichum tabacum stain YC1 causing leaf anthracnose on Nicotiana tabacum(L.) cv.</title>
        <authorList>
            <person name="Ji Z."/>
            <person name="Wang M."/>
            <person name="Zhang J."/>
            <person name="Wang N."/>
            <person name="Zhou Z."/>
        </authorList>
    </citation>
    <scope>NUCLEOTIDE SEQUENCE [LARGE SCALE GENOMIC DNA]</scope>
    <source>
        <strain evidence="1 2">YC1</strain>
    </source>
</reference>
<dbReference type="Proteomes" id="UP001327957">
    <property type="component" value="Unassembled WGS sequence"/>
</dbReference>
<sequence>METIEYPKTIGQAILEALEALPHDLVLDNVALALALVRCRLMDEVDFYPELLVNCFSLVVYGHPFRAISSLHENDVAFHKDLQLDPKLVDELAIRTEFMIMNLQKDD</sequence>
<comment type="caution">
    <text evidence="1">The sequence shown here is derived from an EMBL/GenBank/DDBJ whole genome shotgun (WGS) entry which is preliminary data.</text>
</comment>
<protein>
    <submittedName>
        <fullName evidence="1">Uncharacterized protein</fullName>
    </submittedName>
</protein>
<evidence type="ECO:0000313" key="1">
    <source>
        <dbReference type="EMBL" id="KAK6211110.1"/>
    </source>
</evidence>
<proteinExistence type="predicted"/>
<keyword evidence="2" id="KW-1185">Reference proteome</keyword>
<dbReference type="AlphaFoldDB" id="A0AAV9T3H0"/>
<organism evidence="1 2">
    <name type="scientific">Colletotrichum tabaci</name>
    <dbReference type="NCBI Taxonomy" id="1209068"/>
    <lineage>
        <taxon>Eukaryota</taxon>
        <taxon>Fungi</taxon>
        <taxon>Dikarya</taxon>
        <taxon>Ascomycota</taxon>
        <taxon>Pezizomycotina</taxon>
        <taxon>Sordariomycetes</taxon>
        <taxon>Hypocreomycetidae</taxon>
        <taxon>Glomerellales</taxon>
        <taxon>Glomerellaceae</taxon>
        <taxon>Colletotrichum</taxon>
        <taxon>Colletotrichum destructivum species complex</taxon>
    </lineage>
</organism>
<accession>A0AAV9T3H0</accession>
<gene>
    <name evidence="1" type="ORF">QIS74_10374</name>
</gene>
<name>A0AAV9T3H0_9PEZI</name>
<dbReference type="EMBL" id="JASAOK010000046">
    <property type="protein sequence ID" value="KAK6211110.1"/>
    <property type="molecule type" value="Genomic_DNA"/>
</dbReference>